<comment type="subcellular location">
    <subcellularLocation>
        <location evidence="1">Mitochondrion</location>
    </subcellularLocation>
</comment>
<keyword evidence="4" id="KW-0496">Mitochondrion</keyword>
<comment type="function">
    <text evidence="6">Involved in efficient integration of the N-module into mitochondrial respiratory chain complex I.</text>
</comment>
<evidence type="ECO:0000313" key="8">
    <source>
        <dbReference type="EMBL" id="KAK1388589.1"/>
    </source>
</evidence>
<keyword evidence="3" id="KW-0809">Transit peptide</keyword>
<accession>A0AAD8IP73</accession>
<dbReference type="Pfam" id="PF05347">
    <property type="entry name" value="Complex1_LYR"/>
    <property type="match status" value="1"/>
</dbReference>
<dbReference type="CDD" id="cd20262">
    <property type="entry name" value="Complex1_LYR_LYRM2"/>
    <property type="match status" value="1"/>
</dbReference>
<dbReference type="Proteomes" id="UP001237642">
    <property type="component" value="Unassembled WGS sequence"/>
</dbReference>
<comment type="caution">
    <text evidence="8">The sequence shown here is derived from an EMBL/GenBank/DDBJ whole genome shotgun (WGS) entry which is preliminary data.</text>
</comment>
<evidence type="ECO:0000259" key="7">
    <source>
        <dbReference type="Pfam" id="PF05347"/>
    </source>
</evidence>
<dbReference type="EMBL" id="JAUIZM010000004">
    <property type="protein sequence ID" value="KAK1388589.1"/>
    <property type="molecule type" value="Genomic_DNA"/>
</dbReference>
<dbReference type="PANTHER" id="PTHR13675:SF0">
    <property type="entry name" value="LYR MOTIF-CONTAINING PROTEIN 2"/>
    <property type="match status" value="1"/>
</dbReference>
<evidence type="ECO:0000256" key="4">
    <source>
        <dbReference type="ARBA" id="ARBA00023128"/>
    </source>
</evidence>
<name>A0AAD8IP73_9APIA</name>
<dbReference type="AlphaFoldDB" id="A0AAD8IP73"/>
<comment type="similarity">
    <text evidence="2">Belongs to the complex I LYR family.</text>
</comment>
<sequence>MYAHMAVAVPGETQTSKNFQNPNYISSPWLHPCRSSSSQAAMVQSLDFRSFILRARVLKMYRQALKITQRAPCDSKAELRNIIRQEFESQRNCSDKQRIRFLISDGLERIKRLDEMLDMQGH</sequence>
<dbReference type="InterPro" id="IPR008011">
    <property type="entry name" value="Complex1_LYR_dom"/>
</dbReference>
<evidence type="ECO:0000256" key="3">
    <source>
        <dbReference type="ARBA" id="ARBA00022946"/>
    </source>
</evidence>
<keyword evidence="9" id="KW-1185">Reference proteome</keyword>
<reference evidence="8" key="2">
    <citation type="submission" date="2023-05" db="EMBL/GenBank/DDBJ databases">
        <authorList>
            <person name="Schelkunov M.I."/>
        </authorList>
    </citation>
    <scope>NUCLEOTIDE SEQUENCE</scope>
    <source>
        <strain evidence="8">Hsosn_3</strain>
        <tissue evidence="8">Leaf</tissue>
    </source>
</reference>
<evidence type="ECO:0000313" key="9">
    <source>
        <dbReference type="Proteomes" id="UP001237642"/>
    </source>
</evidence>
<dbReference type="PANTHER" id="PTHR13675">
    <property type="entry name" value="LYR MOTIF-CONTAINING PROTEIN 2"/>
    <property type="match status" value="1"/>
</dbReference>
<dbReference type="GO" id="GO:0005739">
    <property type="term" value="C:mitochondrion"/>
    <property type="evidence" value="ECO:0007669"/>
    <property type="project" value="UniProtKB-SubCell"/>
</dbReference>
<evidence type="ECO:0000256" key="2">
    <source>
        <dbReference type="ARBA" id="ARBA00009508"/>
    </source>
</evidence>
<proteinExistence type="inferred from homology"/>
<reference evidence="8" key="1">
    <citation type="submission" date="2023-02" db="EMBL/GenBank/DDBJ databases">
        <title>Genome of toxic invasive species Heracleum sosnowskyi carries increased number of genes despite the absence of recent whole-genome duplications.</title>
        <authorList>
            <person name="Schelkunov M."/>
            <person name="Shtratnikova V."/>
            <person name="Makarenko M."/>
            <person name="Klepikova A."/>
            <person name="Omelchenko D."/>
            <person name="Novikova G."/>
            <person name="Obukhova E."/>
            <person name="Bogdanov V."/>
            <person name="Penin A."/>
            <person name="Logacheva M."/>
        </authorList>
    </citation>
    <scope>NUCLEOTIDE SEQUENCE</scope>
    <source>
        <strain evidence="8">Hsosn_3</strain>
        <tissue evidence="8">Leaf</tissue>
    </source>
</reference>
<evidence type="ECO:0000256" key="5">
    <source>
        <dbReference type="ARBA" id="ARBA00026235"/>
    </source>
</evidence>
<organism evidence="8 9">
    <name type="scientific">Heracleum sosnowskyi</name>
    <dbReference type="NCBI Taxonomy" id="360622"/>
    <lineage>
        <taxon>Eukaryota</taxon>
        <taxon>Viridiplantae</taxon>
        <taxon>Streptophyta</taxon>
        <taxon>Embryophyta</taxon>
        <taxon>Tracheophyta</taxon>
        <taxon>Spermatophyta</taxon>
        <taxon>Magnoliopsida</taxon>
        <taxon>eudicotyledons</taxon>
        <taxon>Gunneridae</taxon>
        <taxon>Pentapetalae</taxon>
        <taxon>asterids</taxon>
        <taxon>campanulids</taxon>
        <taxon>Apiales</taxon>
        <taxon>Apiaceae</taxon>
        <taxon>Apioideae</taxon>
        <taxon>apioid superclade</taxon>
        <taxon>Tordylieae</taxon>
        <taxon>Tordyliinae</taxon>
        <taxon>Heracleum</taxon>
    </lineage>
</organism>
<feature type="domain" description="Complex 1 LYR protein" evidence="7">
    <location>
        <begin position="56"/>
        <end position="111"/>
    </location>
</feature>
<evidence type="ECO:0000256" key="6">
    <source>
        <dbReference type="ARBA" id="ARBA00044735"/>
    </source>
</evidence>
<dbReference type="InterPro" id="IPR045293">
    <property type="entry name" value="Complex1_LYR_LYRM2"/>
</dbReference>
<evidence type="ECO:0000256" key="1">
    <source>
        <dbReference type="ARBA" id="ARBA00004173"/>
    </source>
</evidence>
<protein>
    <recommendedName>
        <fullName evidence="5">LYR motif-containing protein 2</fullName>
    </recommendedName>
</protein>
<gene>
    <name evidence="8" type="ORF">POM88_016767</name>
</gene>